<evidence type="ECO:0000256" key="1">
    <source>
        <dbReference type="SAM" id="MobiDB-lite"/>
    </source>
</evidence>
<organism evidence="4">
    <name type="scientific">Brugia timori</name>
    <dbReference type="NCBI Taxonomy" id="42155"/>
    <lineage>
        <taxon>Eukaryota</taxon>
        <taxon>Metazoa</taxon>
        <taxon>Ecdysozoa</taxon>
        <taxon>Nematoda</taxon>
        <taxon>Chromadorea</taxon>
        <taxon>Rhabditida</taxon>
        <taxon>Spirurina</taxon>
        <taxon>Spiruromorpha</taxon>
        <taxon>Filarioidea</taxon>
        <taxon>Onchocercidae</taxon>
        <taxon>Brugia</taxon>
    </lineage>
</organism>
<dbReference type="EMBL" id="UZAG01015581">
    <property type="protein sequence ID" value="VDO21650.1"/>
    <property type="molecule type" value="Genomic_DNA"/>
</dbReference>
<dbReference type="WBParaSite" id="BTMF_0000834301-mRNA-1">
    <property type="protein sequence ID" value="BTMF_0000834301-mRNA-1"/>
    <property type="gene ID" value="BTMF_0000834301"/>
</dbReference>
<dbReference type="AlphaFoldDB" id="A0A0R3QKZ3"/>
<evidence type="ECO:0000313" key="3">
    <source>
        <dbReference type="Proteomes" id="UP000280834"/>
    </source>
</evidence>
<proteinExistence type="predicted"/>
<protein>
    <submittedName>
        <fullName evidence="4">DUF4220 domain-containing protein</fullName>
    </submittedName>
</protein>
<keyword evidence="3" id="KW-1185">Reference proteome</keyword>
<sequence>MNRVLNSDEGVKMFHSVIFCIFLWLLEQATYSTEIWRWMIKTWKIYSESMMKDHKAMLWQFFKKSYVVNFCKKVHNKQEVIGFKCKSKKTTPFQHLDTTMMENDDELEDDDDNDNGNSGNE</sequence>
<accession>A0A0R3QKZ3</accession>
<evidence type="ECO:0000313" key="2">
    <source>
        <dbReference type="EMBL" id="VDO21650.1"/>
    </source>
</evidence>
<reference evidence="4" key="1">
    <citation type="submission" date="2017-02" db="UniProtKB">
        <authorList>
            <consortium name="WormBaseParasite"/>
        </authorList>
    </citation>
    <scope>IDENTIFICATION</scope>
</reference>
<gene>
    <name evidence="2" type="ORF">BTMF_LOCUS6394</name>
</gene>
<feature type="region of interest" description="Disordered" evidence="1">
    <location>
        <begin position="98"/>
        <end position="121"/>
    </location>
</feature>
<feature type="compositionally biased region" description="Acidic residues" evidence="1">
    <location>
        <begin position="102"/>
        <end position="114"/>
    </location>
</feature>
<dbReference type="Proteomes" id="UP000280834">
    <property type="component" value="Unassembled WGS sequence"/>
</dbReference>
<evidence type="ECO:0000313" key="4">
    <source>
        <dbReference type="WBParaSite" id="BTMF_0000834301-mRNA-1"/>
    </source>
</evidence>
<name>A0A0R3QKZ3_9BILA</name>
<reference evidence="2 3" key="2">
    <citation type="submission" date="2018-11" db="EMBL/GenBank/DDBJ databases">
        <authorList>
            <consortium name="Pathogen Informatics"/>
        </authorList>
    </citation>
    <scope>NUCLEOTIDE SEQUENCE [LARGE SCALE GENOMIC DNA]</scope>
</reference>